<dbReference type="EMBL" id="NHZQ01000003">
    <property type="protein sequence ID" value="PSK60617.1"/>
    <property type="molecule type" value="Genomic_DNA"/>
</dbReference>
<evidence type="ECO:0000313" key="17">
    <source>
        <dbReference type="Proteomes" id="UP000243723"/>
    </source>
</evidence>
<dbReference type="PANTHER" id="PTHR15989">
    <property type="entry name" value="VEZATIN"/>
    <property type="match status" value="1"/>
</dbReference>
<sequence length="615" mass="67572">MESIVPEDTPLGSLLEGEGQNGGERAASERSSSPDPHVKPSFAPSASRIVRSRLRASSLGHLHVKIPHSRKISQAKEACSRAINMQIGSGNDAHFLEHFRYVVIASQLLDENPDHGVLHAARKSKAGEDEDDQLETTQNRTGASLVGAIMTAGVALMLVCLIKWGPSGKLKTNKVLAIAMALPLVVIGLVYYGREQFSKCFRQQAVDAASKLTNSLQSFELVSSSSLALIQEVELVAKGYRFSSPLPPVSRLDDAKTLRRCMPLRRQLCRVYTELLQELVEAHTHLQPHVNFDDYIKYLDVYDIPRSDIQDCIATRTTDDINPESLGTLRVLGFRVSVMRRAFLCDLLSLEANNDTNDRIRWCTATETAGTLFKAASIHTRALASSLSELEDFAVPPSPKPNKHGNDRLKTQVRKISNLSTGIRSLQAKMTLLREESNAALSSADDLADLGPTLMSQYDSIGADINSLLADWEAGKSALTTNIIKHERRISMASSSGIRSPCSSSFQGLASVDEGGPADALRALNGDWEGSVSPRSSMPSTPRDEEVFEAIAMPKQRSHLTREERIRLMQEERVKAEERKEMRDSGVNMMKELKTVIGVRKRGRADSAGTRVTSM</sequence>
<evidence type="ECO:0000256" key="2">
    <source>
        <dbReference type="ARBA" id="ARBA00004536"/>
    </source>
</evidence>
<protein>
    <recommendedName>
        <fullName evidence="5">Vezatin</fullName>
    </recommendedName>
</protein>
<evidence type="ECO:0000256" key="10">
    <source>
        <dbReference type="ARBA" id="ARBA00023054"/>
    </source>
</evidence>
<name>A0A2P8AJJ4_9PEZI</name>
<keyword evidence="10" id="KW-0175">Coiled coil</keyword>
<feature type="transmembrane region" description="Helical" evidence="14">
    <location>
        <begin position="174"/>
        <end position="193"/>
    </location>
</feature>
<comment type="caution">
    <text evidence="16">The sequence shown here is derived from an EMBL/GenBank/DDBJ whole genome shotgun (WGS) entry which is preliminary data.</text>
</comment>
<dbReference type="OrthoDB" id="21151at2759"/>
<keyword evidence="12" id="KW-0539">Nucleus</keyword>
<gene>
    <name evidence="16" type="ORF">B9Z65_767</name>
</gene>
<evidence type="ECO:0000256" key="13">
    <source>
        <dbReference type="SAM" id="MobiDB-lite"/>
    </source>
</evidence>
<evidence type="ECO:0000256" key="6">
    <source>
        <dbReference type="ARBA" id="ARBA00022475"/>
    </source>
</evidence>
<evidence type="ECO:0000256" key="1">
    <source>
        <dbReference type="ARBA" id="ARBA00004123"/>
    </source>
</evidence>
<evidence type="ECO:0000256" key="5">
    <source>
        <dbReference type="ARBA" id="ARBA00018125"/>
    </source>
</evidence>
<reference evidence="16 17" key="1">
    <citation type="submission" date="2017-05" db="EMBL/GenBank/DDBJ databases">
        <title>Draft genome sequence of Elsinoe australis.</title>
        <authorList>
            <person name="Cheng Q."/>
        </authorList>
    </citation>
    <scope>NUCLEOTIDE SEQUENCE [LARGE SCALE GENOMIC DNA]</scope>
    <source>
        <strain evidence="16 17">NL1</strain>
    </source>
</reference>
<evidence type="ECO:0000256" key="7">
    <source>
        <dbReference type="ARBA" id="ARBA00022692"/>
    </source>
</evidence>
<dbReference type="GO" id="GO:0005634">
    <property type="term" value="C:nucleus"/>
    <property type="evidence" value="ECO:0007669"/>
    <property type="project" value="UniProtKB-SubCell"/>
</dbReference>
<dbReference type="PANTHER" id="PTHR15989:SF5">
    <property type="entry name" value="VEZATIN"/>
    <property type="match status" value="1"/>
</dbReference>
<evidence type="ECO:0000256" key="14">
    <source>
        <dbReference type="SAM" id="Phobius"/>
    </source>
</evidence>
<feature type="region of interest" description="Disordered" evidence="13">
    <location>
        <begin position="520"/>
        <end position="543"/>
    </location>
</feature>
<dbReference type="AlphaFoldDB" id="A0A2P8AJJ4"/>
<evidence type="ECO:0000313" key="16">
    <source>
        <dbReference type="EMBL" id="PSK60617.1"/>
    </source>
</evidence>
<evidence type="ECO:0000256" key="9">
    <source>
        <dbReference type="ARBA" id="ARBA00022989"/>
    </source>
</evidence>
<dbReference type="Pfam" id="PF12632">
    <property type="entry name" value="Vezatin"/>
    <property type="match status" value="1"/>
</dbReference>
<keyword evidence="9 14" id="KW-1133">Transmembrane helix</keyword>
<dbReference type="STRING" id="40998.A0A2P8AJJ4"/>
<feature type="transmembrane region" description="Helical" evidence="14">
    <location>
        <begin position="142"/>
        <end position="162"/>
    </location>
</feature>
<evidence type="ECO:0000259" key="15">
    <source>
        <dbReference type="Pfam" id="PF12632"/>
    </source>
</evidence>
<evidence type="ECO:0000256" key="3">
    <source>
        <dbReference type="ARBA" id="ARBA00004651"/>
    </source>
</evidence>
<feature type="region of interest" description="Disordered" evidence="13">
    <location>
        <begin position="1"/>
        <end position="46"/>
    </location>
</feature>
<keyword evidence="7 14" id="KW-0812">Transmembrane</keyword>
<dbReference type="InterPro" id="IPR026858">
    <property type="entry name" value="Vezatin"/>
</dbReference>
<dbReference type="GO" id="GO:0017022">
    <property type="term" value="F:myosin binding"/>
    <property type="evidence" value="ECO:0007669"/>
    <property type="project" value="InterPro"/>
</dbReference>
<dbReference type="InterPro" id="IPR026859">
    <property type="entry name" value="Myosin-bd"/>
</dbReference>
<evidence type="ECO:0000256" key="12">
    <source>
        <dbReference type="ARBA" id="ARBA00023242"/>
    </source>
</evidence>
<proteinExistence type="inferred from homology"/>
<comment type="similarity">
    <text evidence="4">Belongs to the vezatin family.</text>
</comment>
<feature type="domain" description="Myosin-binding" evidence="15">
    <location>
        <begin position="155"/>
        <end position="429"/>
    </location>
</feature>
<comment type="subcellular location">
    <subcellularLocation>
        <location evidence="2">Cell junction</location>
        <location evidence="2">Adherens junction</location>
    </subcellularLocation>
    <subcellularLocation>
        <location evidence="3">Cell membrane</location>
        <topology evidence="3">Multi-pass membrane protein</topology>
    </subcellularLocation>
    <subcellularLocation>
        <location evidence="1">Nucleus</location>
    </subcellularLocation>
</comment>
<evidence type="ECO:0000256" key="8">
    <source>
        <dbReference type="ARBA" id="ARBA00022949"/>
    </source>
</evidence>
<keyword evidence="6" id="KW-1003">Cell membrane</keyword>
<keyword evidence="8" id="KW-0965">Cell junction</keyword>
<keyword evidence="11 14" id="KW-0472">Membrane</keyword>
<evidence type="ECO:0000256" key="4">
    <source>
        <dbReference type="ARBA" id="ARBA00007245"/>
    </source>
</evidence>
<accession>A0A2P8AJJ4</accession>
<keyword evidence="17" id="KW-1185">Reference proteome</keyword>
<dbReference type="GO" id="GO:0005886">
    <property type="term" value="C:plasma membrane"/>
    <property type="evidence" value="ECO:0007669"/>
    <property type="project" value="UniProtKB-SubCell"/>
</dbReference>
<organism evidence="16 17">
    <name type="scientific">Elsinoe australis</name>
    <dbReference type="NCBI Taxonomy" id="40998"/>
    <lineage>
        <taxon>Eukaryota</taxon>
        <taxon>Fungi</taxon>
        <taxon>Dikarya</taxon>
        <taxon>Ascomycota</taxon>
        <taxon>Pezizomycotina</taxon>
        <taxon>Dothideomycetes</taxon>
        <taxon>Dothideomycetidae</taxon>
        <taxon>Myriangiales</taxon>
        <taxon>Elsinoaceae</taxon>
        <taxon>Elsinoe</taxon>
    </lineage>
</organism>
<dbReference type="GO" id="GO:0098609">
    <property type="term" value="P:cell-cell adhesion"/>
    <property type="evidence" value="ECO:0007669"/>
    <property type="project" value="InterPro"/>
</dbReference>
<dbReference type="Proteomes" id="UP000243723">
    <property type="component" value="Unassembled WGS sequence"/>
</dbReference>
<evidence type="ECO:0000256" key="11">
    <source>
        <dbReference type="ARBA" id="ARBA00023136"/>
    </source>
</evidence>